<name>A0A4Y2M8U0_ARAVE</name>
<accession>A0A4Y2M8U0</accession>
<gene>
    <name evidence="1" type="ORF">AVEN_168096_1</name>
</gene>
<dbReference type="EMBL" id="BGPR01280367">
    <property type="protein sequence ID" value="GBN22136.1"/>
    <property type="molecule type" value="Genomic_DNA"/>
</dbReference>
<proteinExistence type="predicted"/>
<dbReference type="Proteomes" id="UP000499080">
    <property type="component" value="Unassembled WGS sequence"/>
</dbReference>
<organism evidence="1 2">
    <name type="scientific">Araneus ventricosus</name>
    <name type="common">Orbweaver spider</name>
    <name type="synonym">Epeira ventricosa</name>
    <dbReference type="NCBI Taxonomy" id="182803"/>
    <lineage>
        <taxon>Eukaryota</taxon>
        <taxon>Metazoa</taxon>
        <taxon>Ecdysozoa</taxon>
        <taxon>Arthropoda</taxon>
        <taxon>Chelicerata</taxon>
        <taxon>Arachnida</taxon>
        <taxon>Araneae</taxon>
        <taxon>Araneomorphae</taxon>
        <taxon>Entelegynae</taxon>
        <taxon>Araneoidea</taxon>
        <taxon>Araneidae</taxon>
        <taxon>Araneus</taxon>
    </lineage>
</organism>
<sequence>MSPPLNPPQREKSRVPVMAAIVKKMEDNYEATKGKYPEGVKGRREKEGVDIFEEKGLQPLLSGDVFVCEKPIFVVPEGGKMKTAIKNPRGPWESVPITARVIKAQTHLPKKRTPFPPNSIIFIHPLMIRALGEC</sequence>
<keyword evidence="2" id="KW-1185">Reference proteome</keyword>
<reference evidence="1 2" key="1">
    <citation type="journal article" date="2019" name="Sci. Rep.">
        <title>Orb-weaving spider Araneus ventricosus genome elucidates the spidroin gene catalogue.</title>
        <authorList>
            <person name="Kono N."/>
            <person name="Nakamura H."/>
            <person name="Ohtoshi R."/>
            <person name="Moran D.A.P."/>
            <person name="Shinohara A."/>
            <person name="Yoshida Y."/>
            <person name="Fujiwara M."/>
            <person name="Mori M."/>
            <person name="Tomita M."/>
            <person name="Arakawa K."/>
        </authorList>
    </citation>
    <scope>NUCLEOTIDE SEQUENCE [LARGE SCALE GENOMIC DNA]</scope>
</reference>
<evidence type="ECO:0000313" key="2">
    <source>
        <dbReference type="Proteomes" id="UP000499080"/>
    </source>
</evidence>
<comment type="caution">
    <text evidence="1">The sequence shown here is derived from an EMBL/GenBank/DDBJ whole genome shotgun (WGS) entry which is preliminary data.</text>
</comment>
<protein>
    <submittedName>
        <fullName evidence="1">Uncharacterized protein</fullName>
    </submittedName>
</protein>
<evidence type="ECO:0000313" key="1">
    <source>
        <dbReference type="EMBL" id="GBN22136.1"/>
    </source>
</evidence>
<dbReference type="AlphaFoldDB" id="A0A4Y2M8U0"/>